<protein>
    <submittedName>
        <fullName evidence="2">Uncharacterized protein</fullName>
    </submittedName>
</protein>
<gene>
    <name evidence="2" type="ORF">FB567DRAFT_509863</name>
</gene>
<dbReference type="Proteomes" id="UP000813461">
    <property type="component" value="Unassembled WGS sequence"/>
</dbReference>
<dbReference type="OrthoDB" id="3678528at2759"/>
<evidence type="ECO:0000256" key="1">
    <source>
        <dbReference type="SAM" id="MobiDB-lite"/>
    </source>
</evidence>
<proteinExistence type="predicted"/>
<keyword evidence="3" id="KW-1185">Reference proteome</keyword>
<sequence>MAPSNTSTNRTDWTAQDDLIAPTHTSSSTTTLQRWALATATLRSNGYHWKEAQMVQRVRRRYEADTGAGLSMSFPRYDWRNSKLSGDGDGDGDGKEEGKGMVAGGRDGVGEGEKGKKRKLSISPRPLSGRTISQDGFVDEQDRDTKRRRANLPSPFRHYERNQDQESDIESSIWRFPGSENGDEMVRGLNGKSKMDERS</sequence>
<dbReference type="EMBL" id="JAGMVJ010000001">
    <property type="protein sequence ID" value="KAH7094273.1"/>
    <property type="molecule type" value="Genomic_DNA"/>
</dbReference>
<evidence type="ECO:0000313" key="2">
    <source>
        <dbReference type="EMBL" id="KAH7094273.1"/>
    </source>
</evidence>
<accession>A0A8K0RFB5</accession>
<name>A0A8K0RFB5_9PLEO</name>
<reference evidence="2" key="1">
    <citation type="journal article" date="2021" name="Nat. Commun.">
        <title>Genetic determinants of endophytism in the Arabidopsis root mycobiome.</title>
        <authorList>
            <person name="Mesny F."/>
            <person name="Miyauchi S."/>
            <person name="Thiergart T."/>
            <person name="Pickel B."/>
            <person name="Atanasova L."/>
            <person name="Karlsson M."/>
            <person name="Huettel B."/>
            <person name="Barry K.W."/>
            <person name="Haridas S."/>
            <person name="Chen C."/>
            <person name="Bauer D."/>
            <person name="Andreopoulos W."/>
            <person name="Pangilinan J."/>
            <person name="LaButti K."/>
            <person name="Riley R."/>
            <person name="Lipzen A."/>
            <person name="Clum A."/>
            <person name="Drula E."/>
            <person name="Henrissat B."/>
            <person name="Kohler A."/>
            <person name="Grigoriev I.V."/>
            <person name="Martin F.M."/>
            <person name="Hacquard S."/>
        </authorList>
    </citation>
    <scope>NUCLEOTIDE SEQUENCE</scope>
    <source>
        <strain evidence="2">MPI-SDFR-AT-0120</strain>
    </source>
</reference>
<comment type="caution">
    <text evidence="2">The sequence shown here is derived from an EMBL/GenBank/DDBJ whole genome shotgun (WGS) entry which is preliminary data.</text>
</comment>
<organism evidence="2 3">
    <name type="scientific">Paraphoma chrysanthemicola</name>
    <dbReference type="NCBI Taxonomy" id="798071"/>
    <lineage>
        <taxon>Eukaryota</taxon>
        <taxon>Fungi</taxon>
        <taxon>Dikarya</taxon>
        <taxon>Ascomycota</taxon>
        <taxon>Pezizomycotina</taxon>
        <taxon>Dothideomycetes</taxon>
        <taxon>Pleosporomycetidae</taxon>
        <taxon>Pleosporales</taxon>
        <taxon>Pleosporineae</taxon>
        <taxon>Phaeosphaeriaceae</taxon>
        <taxon>Paraphoma</taxon>
    </lineage>
</organism>
<dbReference type="AlphaFoldDB" id="A0A8K0RFB5"/>
<feature type="region of interest" description="Disordered" evidence="1">
    <location>
        <begin position="75"/>
        <end position="199"/>
    </location>
</feature>
<feature type="compositionally biased region" description="Polar residues" evidence="1">
    <location>
        <begin position="1"/>
        <end position="14"/>
    </location>
</feature>
<evidence type="ECO:0000313" key="3">
    <source>
        <dbReference type="Proteomes" id="UP000813461"/>
    </source>
</evidence>
<feature type="region of interest" description="Disordered" evidence="1">
    <location>
        <begin position="1"/>
        <end position="30"/>
    </location>
</feature>